<evidence type="ECO:0000313" key="1">
    <source>
        <dbReference type="EMBL" id="MDB8002618.1"/>
    </source>
</evidence>
<dbReference type="EMBL" id="JAQLXW010000001">
    <property type="protein sequence ID" value="MDB8002618.1"/>
    <property type="molecule type" value="Genomic_DNA"/>
</dbReference>
<accession>A0AAW6CXF0</accession>
<name>A0AAW6CXF0_9FIRM</name>
<evidence type="ECO:0008006" key="3">
    <source>
        <dbReference type="Google" id="ProtNLM"/>
    </source>
</evidence>
<organism evidence="1 2">
    <name type="scientific">[Eubacterium] siraeum</name>
    <dbReference type="NCBI Taxonomy" id="39492"/>
    <lineage>
        <taxon>Bacteria</taxon>
        <taxon>Bacillati</taxon>
        <taxon>Bacillota</taxon>
        <taxon>Clostridia</taxon>
        <taxon>Eubacteriales</taxon>
        <taxon>Oscillospiraceae</taxon>
        <taxon>Oscillospiraceae incertae sedis</taxon>
    </lineage>
</organism>
<evidence type="ECO:0000313" key="2">
    <source>
        <dbReference type="Proteomes" id="UP001210809"/>
    </source>
</evidence>
<dbReference type="Proteomes" id="UP001210809">
    <property type="component" value="Unassembled WGS sequence"/>
</dbReference>
<sequence>MMIRYDKPIIKTAAEMKPGDIFRTEYGDYGNWCEFVFESCNAHLFDATETHFHRKGHTQSETCYSMTNIHKVVYEVVGRE</sequence>
<protein>
    <recommendedName>
        <fullName evidence="3">Phage protein</fullName>
    </recommendedName>
</protein>
<gene>
    <name evidence="1" type="ORF">PNE09_00905</name>
</gene>
<proteinExistence type="predicted"/>
<dbReference type="AlphaFoldDB" id="A0AAW6CXF0"/>
<reference evidence="1" key="1">
    <citation type="submission" date="2023-01" db="EMBL/GenBank/DDBJ databases">
        <title>Human gut microbiome strain richness.</title>
        <authorList>
            <person name="Chen-Liaw A."/>
        </authorList>
    </citation>
    <scope>NUCLEOTIDE SEQUENCE</scope>
    <source>
        <strain evidence="1">1001283st1_G1_1001283B150217_161031</strain>
    </source>
</reference>
<comment type="caution">
    <text evidence="1">The sequence shown here is derived from an EMBL/GenBank/DDBJ whole genome shotgun (WGS) entry which is preliminary data.</text>
</comment>